<accession>A0ACC8X880</accession>
<name>A0ACC8X880_9FIRM</name>
<proteinExistence type="predicted"/>
<dbReference type="EMBL" id="LJDB01000101">
    <property type="protein sequence ID" value="ONI37940.1"/>
    <property type="molecule type" value="Genomic_DNA"/>
</dbReference>
<sequence>MYNLNMPTPILDQQELDQLDILITRYNKLIKPTSLSKLGENVNSKIPSSVKAISNNIKSTVSEQEIYLQTMKIIGDSFKTLEEQASKYSASEEYIIDKIRNIDFDVQNLDEICMLRSYKIAHVVNTHKKKDVALAFVEGGTTGIAGFVGIPFNLALSTFLYFRAVQSVAMFYGFDVKNNPAELIIASEVFGNALSPRSSHNELGGNIDKMMLITRDSILHDTAKKTWADIASRSSIPILLAQIRALANKSAQRAVEKAGGKGLESIVFKGTFEQIGRKLALKSVQRAIPVISAGIGAFLDTTQMKKVIEFADIFYHKRYILEKKHRINLLLESKDS</sequence>
<evidence type="ECO:0000313" key="1">
    <source>
        <dbReference type="EMBL" id="ONI37940.1"/>
    </source>
</evidence>
<reference evidence="1" key="1">
    <citation type="submission" date="2016-08" db="EMBL/GenBank/DDBJ databases">
        <authorList>
            <person name="Ngugi D.K."/>
            <person name="Miyake S."/>
            <person name="Stingl U."/>
        </authorList>
    </citation>
    <scope>NUCLEOTIDE SEQUENCE</scope>
    <source>
        <strain evidence="1">SCG-B11WGA-EpuloA1</strain>
    </source>
</reference>
<protein>
    <submittedName>
        <fullName evidence="1">Uncharacterized protein</fullName>
    </submittedName>
</protein>
<dbReference type="Proteomes" id="UP000188605">
    <property type="component" value="Unassembled WGS sequence"/>
</dbReference>
<keyword evidence="2" id="KW-1185">Reference proteome</keyword>
<organism evidence="1 2">
    <name type="scientific">Candidatus Epulonipiscium fishelsonii</name>
    <dbReference type="NCBI Taxonomy" id="77094"/>
    <lineage>
        <taxon>Bacteria</taxon>
        <taxon>Bacillati</taxon>
        <taxon>Bacillota</taxon>
        <taxon>Clostridia</taxon>
        <taxon>Lachnospirales</taxon>
        <taxon>Lachnospiraceae</taxon>
        <taxon>Candidatus Epulonipiscium</taxon>
    </lineage>
</organism>
<evidence type="ECO:0000313" key="2">
    <source>
        <dbReference type="Proteomes" id="UP000188605"/>
    </source>
</evidence>
<gene>
    <name evidence="1" type="ORF">AN396_11945</name>
</gene>
<comment type="caution">
    <text evidence="1">The sequence shown here is derived from an EMBL/GenBank/DDBJ whole genome shotgun (WGS) entry which is preliminary data.</text>
</comment>